<dbReference type="PANTHER" id="PTHR44170:SF44">
    <property type="entry name" value="L1 CELL ADHESION MOLECULE"/>
    <property type="match status" value="1"/>
</dbReference>
<dbReference type="GO" id="GO:0007160">
    <property type="term" value="P:cell-matrix adhesion"/>
    <property type="evidence" value="ECO:0007669"/>
    <property type="project" value="Ensembl"/>
</dbReference>
<dbReference type="CDD" id="cd05845">
    <property type="entry name" value="IgI_2_L1-CAM_like"/>
    <property type="match status" value="1"/>
</dbReference>
<feature type="domain" description="Ig-like" evidence="13">
    <location>
        <begin position="421"/>
        <end position="503"/>
    </location>
</feature>
<feature type="domain" description="Ig-like" evidence="13">
    <location>
        <begin position="331"/>
        <end position="416"/>
    </location>
</feature>
<feature type="domain" description="Ig-like" evidence="13">
    <location>
        <begin position="238"/>
        <end position="326"/>
    </location>
</feature>
<feature type="domain" description="Fibronectin type-III" evidence="14">
    <location>
        <begin position="754"/>
        <end position="850"/>
    </location>
</feature>
<evidence type="ECO:0000259" key="13">
    <source>
        <dbReference type="PROSITE" id="PS50835"/>
    </source>
</evidence>
<evidence type="ECO:0000256" key="8">
    <source>
        <dbReference type="ARBA" id="ARBA00023157"/>
    </source>
</evidence>
<name>A0A6I8PBJ6_ORNAN</name>
<feature type="compositionally biased region" description="Basic and acidic residues" evidence="10">
    <location>
        <begin position="753"/>
        <end position="765"/>
    </location>
</feature>
<dbReference type="SUPFAM" id="SSF48726">
    <property type="entry name" value="Immunoglobulin"/>
    <property type="match status" value="6"/>
</dbReference>
<dbReference type="GO" id="GO:0016477">
    <property type="term" value="P:cell migration"/>
    <property type="evidence" value="ECO:0007669"/>
    <property type="project" value="Ensembl"/>
</dbReference>
<evidence type="ECO:0000313" key="15">
    <source>
        <dbReference type="Ensembl" id="ENSOANP00000049602.1"/>
    </source>
</evidence>
<dbReference type="InterPro" id="IPR003961">
    <property type="entry name" value="FN3_dom"/>
</dbReference>
<dbReference type="Gene3D" id="2.60.40.10">
    <property type="entry name" value="Immunoglobulins"/>
    <property type="match status" value="10"/>
</dbReference>
<keyword evidence="12" id="KW-0732">Signal</keyword>
<dbReference type="Ensembl" id="ENSOANT00000054829.1">
    <property type="protein sequence ID" value="ENSOANP00000049602.1"/>
    <property type="gene ID" value="ENSOANG00000009415.3"/>
</dbReference>
<keyword evidence="9" id="KW-0393">Immunoglobulin domain</keyword>
<dbReference type="InterPro" id="IPR013098">
    <property type="entry name" value="Ig_I-set"/>
</dbReference>
<dbReference type="SMART" id="SM00060">
    <property type="entry name" value="FN3"/>
    <property type="match status" value="4"/>
</dbReference>
<evidence type="ECO:0000256" key="12">
    <source>
        <dbReference type="SAM" id="SignalP"/>
    </source>
</evidence>
<feature type="domain" description="Fibronectin type-III" evidence="14">
    <location>
        <begin position="959"/>
        <end position="1054"/>
    </location>
</feature>
<dbReference type="GO" id="GO:0007156">
    <property type="term" value="P:homophilic cell adhesion via plasma membrane adhesion molecules"/>
    <property type="evidence" value="ECO:0000318"/>
    <property type="project" value="GO_Central"/>
</dbReference>
<feature type="region of interest" description="Disordered" evidence="10">
    <location>
        <begin position="734"/>
        <end position="767"/>
    </location>
</feature>
<feature type="domain" description="Ig-like" evidence="13">
    <location>
        <begin position="514"/>
        <end position="603"/>
    </location>
</feature>
<comment type="similarity">
    <text evidence="2">Belongs to the immunoglobulin superfamily. L1/neurofascin/NgCAM family.</text>
</comment>
<keyword evidence="5" id="KW-0130">Cell adhesion</keyword>
<feature type="compositionally biased region" description="Polar residues" evidence="10">
    <location>
        <begin position="734"/>
        <end position="747"/>
    </location>
</feature>
<sequence length="1289" mass="144373">MRALCGAWTTSNLLSLCLVQFLGQYPAHRKLNQPPVITNQSQERIVVYPTDDVVLKCEATGKPNVMFRWTRNHVLFRPEEEQGVTTHNGSGSFTITGNNSNFAHRYTGVYRCYASNVLGTAMSHEIHVVAESTPKWPKEKVQPFEVEEGKSVILPCHPPSSVVPPRIYWMNSKLLHIMQDERVTMGHNGNLYFANVLTSDNHADYICHAHFLGARTIMQKRPIELRVKPTNSVKFRKPHLLLPSEPSTRLVALRGQKLALECIAEGLPTPSITWSRPSAQLQKGRVTFENFNKTLWLEKVEEEDDGEYRCLAKNTQGSTQHTYYVSVEAAPYWSQKPESRCYGPGETVRLDCQVQGKPRPEVTWKINGVPLDGEQWWRGVQGGALILSNVQPNDTMVTQCEARNTHGLLLANAFVYVIKLPTKILTKDGETYRTVEGSTVRLECKAFGAPVPSVQWLAESGVTVLQDDRFFPFTNGTLQIRDVRHNDTGSYFCLAANDQNNVTIFANLEVKGATRIERGPRNETVKKLSNVTFQCHAWFDPTLNGTISWLMDGHKIQELPDNDKFFLEYGRLTITNLDYSDQGNYSCVAQTEVDSVEKTAELLVVGSPGPVSQLKLSEQRNWKVQLSWDPAEEHNSPIESKAHFLPPPRTLPPLIGQASGPILGPFQTGGREDWSAERGQLWKSLAEYIIEFEDETMEPGHWHFLSSVPGNQTSTKLQLSPYVHYNFRVKATNKYGSSEPSQRSDTLLTPEAVPEKNPKDVKGEGNETNNMIISWKPLKWIDWNAPELSYRVQWREKGKAERWQEQTVSGLALVVPHTPTFVPYEIKVQAVNKVGKGPEPHIVIGYSGEDFPQVAPQIEEINIVNRSTVKISWRPVNRTGLNGHLRGYNVRGKGASWRGGKRHIHRSHITVPGDKTEAIVGNLWPYSNYSFAVHVFNGRGLGPFSDQIAFQTPEGVPGPPESLSLEVLSESELKLTWQPPLRPNGILTGYACTLLFPVVSREKLPKIELKDPEALQYNLSSLQARTHYRFSLRATTSQGEGEAILKEGSTILHLGFPRLEQFSTEVGKNFTVVSWVPQEGQHNVEFKILFESKSRDHVITQVVNSSQMFHTQGNLQPSTHYYIKPCYLSLYLCLLPSLTLFNSGLVPVKQGNFATEGWFIGFISAIVLLILILLILCFIKRSKGGKYSVKDKEDTQVDSEARPMKDETFGEYSDNEEKPFESSQPSLNGDIKPLGSDDSLADYGGSVDVQFNEDGSFIGQYSGKKEKEAAGGNDSSGATSPTNPVVALE</sequence>
<gene>
    <name evidence="15" type="primary">L1CAM</name>
</gene>
<feature type="region of interest" description="Disordered" evidence="10">
    <location>
        <begin position="1189"/>
        <end position="1289"/>
    </location>
</feature>
<reference evidence="15" key="3">
    <citation type="submission" date="2025-09" db="UniProtKB">
        <authorList>
            <consortium name="Ensembl"/>
        </authorList>
    </citation>
    <scope>IDENTIFICATION</scope>
    <source>
        <strain evidence="15">Glennie</strain>
    </source>
</reference>
<feature type="compositionally biased region" description="Basic and acidic residues" evidence="10">
    <location>
        <begin position="1189"/>
        <end position="1208"/>
    </location>
</feature>
<dbReference type="GO" id="GO:0030424">
    <property type="term" value="C:axon"/>
    <property type="evidence" value="ECO:0000318"/>
    <property type="project" value="GO_Central"/>
</dbReference>
<keyword evidence="3 11" id="KW-0812">Transmembrane</keyword>
<organism evidence="15 16">
    <name type="scientific">Ornithorhynchus anatinus</name>
    <name type="common">Duckbill platypus</name>
    <dbReference type="NCBI Taxonomy" id="9258"/>
    <lineage>
        <taxon>Eukaryota</taxon>
        <taxon>Metazoa</taxon>
        <taxon>Chordata</taxon>
        <taxon>Craniata</taxon>
        <taxon>Vertebrata</taxon>
        <taxon>Euteleostomi</taxon>
        <taxon>Mammalia</taxon>
        <taxon>Monotremata</taxon>
        <taxon>Ornithorhynchidae</taxon>
        <taxon>Ornithorhynchus</taxon>
    </lineage>
</organism>
<comment type="subcellular location">
    <subcellularLocation>
        <location evidence="1">Membrane</location>
        <topology evidence="1">Single-pass type I membrane protein</topology>
    </subcellularLocation>
</comment>
<dbReference type="GO" id="GO:0005886">
    <property type="term" value="C:plasma membrane"/>
    <property type="evidence" value="ECO:0000318"/>
    <property type="project" value="GO_Central"/>
</dbReference>
<evidence type="ECO:0000256" key="10">
    <source>
        <dbReference type="SAM" id="MobiDB-lite"/>
    </source>
</evidence>
<dbReference type="Pfam" id="PF13927">
    <property type="entry name" value="Ig_3"/>
    <property type="match status" value="3"/>
</dbReference>
<dbReference type="CDD" id="cd00063">
    <property type="entry name" value="FN3"/>
    <property type="match status" value="4"/>
</dbReference>
<protein>
    <submittedName>
        <fullName evidence="15">L1 cell adhesion molecule</fullName>
    </submittedName>
</protein>
<evidence type="ECO:0000259" key="14">
    <source>
        <dbReference type="PROSITE" id="PS50853"/>
    </source>
</evidence>
<dbReference type="Proteomes" id="UP000002279">
    <property type="component" value="Chromosome 6"/>
</dbReference>
<keyword evidence="7 11" id="KW-0472">Membrane</keyword>
<dbReference type="InterPro" id="IPR003599">
    <property type="entry name" value="Ig_sub"/>
</dbReference>
<dbReference type="SMART" id="SM00409">
    <property type="entry name" value="IG"/>
    <property type="match status" value="6"/>
</dbReference>
<proteinExistence type="inferred from homology"/>
<feature type="domain" description="Ig-like" evidence="13">
    <location>
        <begin position="137"/>
        <end position="224"/>
    </location>
</feature>
<dbReference type="InParanoid" id="A0A6I8PBJ6"/>
<dbReference type="GO" id="GO:0098632">
    <property type="term" value="F:cell-cell adhesion mediator activity"/>
    <property type="evidence" value="ECO:0000318"/>
    <property type="project" value="GO_Central"/>
</dbReference>
<evidence type="ECO:0000256" key="3">
    <source>
        <dbReference type="ARBA" id="ARBA00022692"/>
    </source>
</evidence>
<evidence type="ECO:0000256" key="7">
    <source>
        <dbReference type="ARBA" id="ARBA00023136"/>
    </source>
</evidence>
<evidence type="ECO:0000256" key="11">
    <source>
        <dbReference type="SAM" id="Phobius"/>
    </source>
</evidence>
<feature type="domain" description="Fibronectin type-III" evidence="14">
    <location>
        <begin position="647"/>
        <end position="752"/>
    </location>
</feature>
<feature type="compositionally biased region" description="Polar residues" evidence="10">
    <location>
        <begin position="1273"/>
        <end position="1283"/>
    </location>
</feature>
<dbReference type="GeneTree" id="ENSGT00940000157506"/>
<dbReference type="InterPro" id="IPR036116">
    <property type="entry name" value="FN3_sf"/>
</dbReference>
<dbReference type="Pfam" id="PF13882">
    <property type="entry name" value="Bravo_FIGEY"/>
    <property type="match status" value="1"/>
</dbReference>
<dbReference type="InterPro" id="IPR007110">
    <property type="entry name" value="Ig-like_dom"/>
</dbReference>
<keyword evidence="6 11" id="KW-1133">Transmembrane helix</keyword>
<dbReference type="GO" id="GO:0043025">
    <property type="term" value="C:neuronal cell body"/>
    <property type="evidence" value="ECO:0007669"/>
    <property type="project" value="Ensembl"/>
</dbReference>
<reference evidence="15 16" key="1">
    <citation type="journal article" date="2008" name="Nature">
        <title>Genome analysis of the platypus reveals unique signatures of evolution.</title>
        <authorList>
            <person name="Warren W.C."/>
            <person name="Hillier L.W."/>
            <person name="Marshall Graves J.A."/>
            <person name="Birney E."/>
            <person name="Ponting C.P."/>
            <person name="Grutzner F."/>
            <person name="Belov K."/>
            <person name="Miller W."/>
            <person name="Clarke L."/>
            <person name="Chinwalla A.T."/>
            <person name="Yang S.P."/>
            <person name="Heger A."/>
            <person name="Locke D.P."/>
            <person name="Miethke P."/>
            <person name="Waters P.D."/>
            <person name="Veyrunes F."/>
            <person name="Fulton L."/>
            <person name="Fulton B."/>
            <person name="Graves T."/>
            <person name="Wallis J."/>
            <person name="Puente X.S."/>
            <person name="Lopez-Otin C."/>
            <person name="Ordonez G.R."/>
            <person name="Eichler E.E."/>
            <person name="Chen L."/>
            <person name="Cheng Z."/>
            <person name="Deakin J.E."/>
            <person name="Alsop A."/>
            <person name="Thompson K."/>
            <person name="Kirby P."/>
            <person name="Papenfuss A.T."/>
            <person name="Wakefield M.J."/>
            <person name="Olender T."/>
            <person name="Lancet D."/>
            <person name="Huttley G.A."/>
            <person name="Smit A.F."/>
            <person name="Pask A."/>
            <person name="Temple-Smith P."/>
            <person name="Batzer M.A."/>
            <person name="Walker J.A."/>
            <person name="Konkel M.K."/>
            <person name="Harris R.S."/>
            <person name="Whittington C.M."/>
            <person name="Wong E.S."/>
            <person name="Gemmell N.J."/>
            <person name="Buschiazzo E."/>
            <person name="Vargas Jentzsch I.M."/>
            <person name="Merkel A."/>
            <person name="Schmitz J."/>
            <person name="Zemann A."/>
            <person name="Churakov G."/>
            <person name="Kriegs J.O."/>
            <person name="Brosius J."/>
            <person name="Murchison E.P."/>
            <person name="Sachidanandam R."/>
            <person name="Smith C."/>
            <person name="Hannon G.J."/>
            <person name="Tsend-Ayush E."/>
            <person name="McMillan D."/>
            <person name="Attenborough R."/>
            <person name="Rens W."/>
            <person name="Ferguson-Smith M."/>
            <person name="Lefevre C.M."/>
            <person name="Sharp J.A."/>
            <person name="Nicholas K.R."/>
            <person name="Ray D.A."/>
            <person name="Kube M."/>
            <person name="Reinhardt R."/>
            <person name="Pringle T.H."/>
            <person name="Taylor J."/>
            <person name="Jones R.C."/>
            <person name="Nixon B."/>
            <person name="Dacheux J.L."/>
            <person name="Niwa H."/>
            <person name="Sekita Y."/>
            <person name="Huang X."/>
            <person name="Stark A."/>
            <person name="Kheradpour P."/>
            <person name="Kellis M."/>
            <person name="Flicek P."/>
            <person name="Chen Y."/>
            <person name="Webber C."/>
            <person name="Hardison R."/>
            <person name="Nelson J."/>
            <person name="Hallsworth-Pepin K."/>
            <person name="Delehaunty K."/>
            <person name="Markovic C."/>
            <person name="Minx P."/>
            <person name="Feng Y."/>
            <person name="Kremitzki C."/>
            <person name="Mitreva M."/>
            <person name="Glasscock J."/>
            <person name="Wylie T."/>
            <person name="Wohldmann P."/>
            <person name="Thiru P."/>
            <person name="Nhan M.N."/>
            <person name="Pohl C.S."/>
            <person name="Smith S.M."/>
            <person name="Hou S."/>
            <person name="Nefedov M."/>
            <person name="de Jong P.J."/>
            <person name="Renfree M.B."/>
            <person name="Mardis E.R."/>
            <person name="Wilson R.K."/>
        </authorList>
    </citation>
    <scope>NUCLEOTIDE SEQUENCE [LARGE SCALE GENOMIC DNA]</scope>
    <source>
        <strain evidence="15 16">Glennie</strain>
    </source>
</reference>
<evidence type="ECO:0000313" key="16">
    <source>
        <dbReference type="Proteomes" id="UP000002279"/>
    </source>
</evidence>
<feature type="transmembrane region" description="Helical" evidence="11">
    <location>
        <begin position="1158"/>
        <end position="1179"/>
    </location>
</feature>
<dbReference type="InterPro" id="IPR026966">
    <property type="entry name" value="Neurofascin/L1/NrCAM_C"/>
</dbReference>
<feature type="signal peptide" evidence="12">
    <location>
        <begin position="1"/>
        <end position="19"/>
    </location>
</feature>
<keyword evidence="16" id="KW-1185">Reference proteome</keyword>
<evidence type="ECO:0000256" key="1">
    <source>
        <dbReference type="ARBA" id="ARBA00004479"/>
    </source>
</evidence>
<dbReference type="SMART" id="SM00408">
    <property type="entry name" value="IGc2"/>
    <property type="match status" value="5"/>
</dbReference>
<dbReference type="FunCoup" id="A0A6I8PBJ6">
    <property type="interactions" value="469"/>
</dbReference>
<evidence type="ECO:0000256" key="9">
    <source>
        <dbReference type="ARBA" id="ARBA00023319"/>
    </source>
</evidence>
<accession>A0A6I8PBJ6</accession>
<dbReference type="GO" id="GO:0009986">
    <property type="term" value="C:cell surface"/>
    <property type="evidence" value="ECO:0007669"/>
    <property type="project" value="Ensembl"/>
</dbReference>
<dbReference type="InterPro" id="IPR036179">
    <property type="entry name" value="Ig-like_dom_sf"/>
</dbReference>
<evidence type="ECO:0000256" key="6">
    <source>
        <dbReference type="ARBA" id="ARBA00022989"/>
    </source>
</evidence>
<dbReference type="Pfam" id="PF00041">
    <property type="entry name" value="fn3"/>
    <property type="match status" value="3"/>
</dbReference>
<evidence type="ECO:0000256" key="2">
    <source>
        <dbReference type="ARBA" id="ARBA00008588"/>
    </source>
</evidence>
<dbReference type="SUPFAM" id="SSF49265">
    <property type="entry name" value="Fibronectin type III"/>
    <property type="match status" value="3"/>
</dbReference>
<dbReference type="OMA" id="GARTIIQ"/>
<keyword evidence="8" id="KW-1015">Disulfide bond</keyword>
<dbReference type="GO" id="GO:0019904">
    <property type="term" value="F:protein domain specific binding"/>
    <property type="evidence" value="ECO:0007669"/>
    <property type="project" value="Ensembl"/>
</dbReference>
<feature type="domain" description="Ig-like" evidence="13">
    <location>
        <begin position="34"/>
        <end position="129"/>
    </location>
</feature>
<dbReference type="GO" id="GO:0007411">
    <property type="term" value="P:axon guidance"/>
    <property type="evidence" value="ECO:0000318"/>
    <property type="project" value="GO_Central"/>
</dbReference>
<dbReference type="GO" id="GO:0070593">
    <property type="term" value="P:dendrite self-avoidance"/>
    <property type="evidence" value="ECO:0000318"/>
    <property type="project" value="GO_Central"/>
</dbReference>
<reference evidence="15" key="2">
    <citation type="submission" date="2025-08" db="UniProtKB">
        <authorList>
            <consortium name="Ensembl"/>
        </authorList>
    </citation>
    <scope>IDENTIFICATION</scope>
    <source>
        <strain evidence="15">Glennie</strain>
    </source>
</reference>
<feature type="domain" description="Fibronectin type-III" evidence="14">
    <location>
        <begin position="855"/>
        <end position="955"/>
    </location>
</feature>
<dbReference type="InterPro" id="IPR013783">
    <property type="entry name" value="Ig-like_fold"/>
</dbReference>
<dbReference type="PANTHER" id="PTHR44170">
    <property type="entry name" value="PROTEIN SIDEKICK"/>
    <property type="match status" value="1"/>
</dbReference>
<keyword evidence="4" id="KW-0677">Repeat</keyword>
<dbReference type="InterPro" id="IPR003598">
    <property type="entry name" value="Ig_sub2"/>
</dbReference>
<dbReference type="PROSITE" id="PS50853">
    <property type="entry name" value="FN3"/>
    <property type="match status" value="4"/>
</dbReference>
<dbReference type="GO" id="GO:0050808">
    <property type="term" value="P:synapse organization"/>
    <property type="evidence" value="ECO:0007669"/>
    <property type="project" value="Ensembl"/>
</dbReference>
<dbReference type="Bgee" id="ENSOANG00000009415">
    <property type="expression patterns" value="Expressed in cerebellum and 6 other cell types or tissues"/>
</dbReference>
<dbReference type="Pfam" id="PF07679">
    <property type="entry name" value="I-set"/>
    <property type="match status" value="2"/>
</dbReference>
<evidence type="ECO:0000256" key="5">
    <source>
        <dbReference type="ARBA" id="ARBA00022889"/>
    </source>
</evidence>
<dbReference type="PROSITE" id="PS50835">
    <property type="entry name" value="IG_LIKE"/>
    <property type="match status" value="6"/>
</dbReference>
<feature type="chain" id="PRO_5047514000" evidence="12">
    <location>
        <begin position="20"/>
        <end position="1289"/>
    </location>
</feature>
<evidence type="ECO:0000256" key="4">
    <source>
        <dbReference type="ARBA" id="ARBA00022737"/>
    </source>
</evidence>